<dbReference type="OrthoDB" id="552183at2759"/>
<evidence type="ECO:0000259" key="4">
    <source>
        <dbReference type="PROSITE" id="PS50004"/>
    </source>
</evidence>
<dbReference type="SMART" id="SM00239">
    <property type="entry name" value="C2"/>
    <property type="match status" value="1"/>
</dbReference>
<dbReference type="GeneID" id="9627033"/>
<dbReference type="KEGG" id="vcn:VOLCADRAFT_98697"/>
<proteinExistence type="predicted"/>
<feature type="compositionally biased region" description="Low complexity" evidence="2">
    <location>
        <begin position="78"/>
        <end position="96"/>
    </location>
</feature>
<dbReference type="GO" id="GO:0005783">
    <property type="term" value="C:endoplasmic reticulum"/>
    <property type="evidence" value="ECO:0007669"/>
    <property type="project" value="TreeGrafter"/>
</dbReference>
<dbReference type="InParanoid" id="D8UG17"/>
<dbReference type="Gene3D" id="2.60.40.150">
    <property type="entry name" value="C2 domain"/>
    <property type="match status" value="1"/>
</dbReference>
<dbReference type="GO" id="GO:0008289">
    <property type="term" value="F:lipid binding"/>
    <property type="evidence" value="ECO:0007669"/>
    <property type="project" value="InterPro"/>
</dbReference>
<feature type="compositionally biased region" description="Polar residues" evidence="2">
    <location>
        <begin position="623"/>
        <end position="642"/>
    </location>
</feature>
<dbReference type="PROSITE" id="PS50004">
    <property type="entry name" value="C2"/>
    <property type="match status" value="1"/>
</dbReference>
<feature type="region of interest" description="Disordered" evidence="2">
    <location>
        <begin position="66"/>
        <end position="115"/>
    </location>
</feature>
<gene>
    <name evidence="5" type="ORF">VOLCADRAFT_98697</name>
</gene>
<dbReference type="SUPFAM" id="SSF49562">
    <property type="entry name" value="C2 domain (Calcium/lipid-binding domain, CaLB)"/>
    <property type="match status" value="1"/>
</dbReference>
<feature type="signal peptide" evidence="3">
    <location>
        <begin position="1"/>
        <end position="15"/>
    </location>
</feature>
<accession>D8UG17</accession>
<feature type="domain" description="C2" evidence="4">
    <location>
        <begin position="858"/>
        <end position="1002"/>
    </location>
</feature>
<dbReference type="PANTHER" id="PTHR10774">
    <property type="entry name" value="EXTENDED SYNAPTOTAGMIN-RELATED"/>
    <property type="match status" value="1"/>
</dbReference>
<evidence type="ECO:0000313" key="6">
    <source>
        <dbReference type="Proteomes" id="UP000001058"/>
    </source>
</evidence>
<evidence type="ECO:0000256" key="1">
    <source>
        <dbReference type="SAM" id="Coils"/>
    </source>
</evidence>
<name>D8UG17_VOLCA</name>
<feature type="region of interest" description="Disordered" evidence="2">
    <location>
        <begin position="622"/>
        <end position="668"/>
    </location>
</feature>
<dbReference type="EMBL" id="GL378396">
    <property type="protein sequence ID" value="EFJ41374.1"/>
    <property type="molecule type" value="Genomic_DNA"/>
</dbReference>
<evidence type="ECO:0000313" key="5">
    <source>
        <dbReference type="EMBL" id="EFJ41374.1"/>
    </source>
</evidence>
<evidence type="ECO:0000256" key="2">
    <source>
        <dbReference type="SAM" id="MobiDB-lite"/>
    </source>
</evidence>
<reference evidence="5 6" key="1">
    <citation type="journal article" date="2010" name="Science">
        <title>Genomic analysis of organismal complexity in the multicellular green alga Volvox carteri.</title>
        <authorList>
            <person name="Prochnik S.E."/>
            <person name="Umen J."/>
            <person name="Nedelcu A.M."/>
            <person name="Hallmann A."/>
            <person name="Miller S.M."/>
            <person name="Nishii I."/>
            <person name="Ferris P."/>
            <person name="Kuo A."/>
            <person name="Mitros T."/>
            <person name="Fritz-Laylin L.K."/>
            <person name="Hellsten U."/>
            <person name="Chapman J."/>
            <person name="Simakov O."/>
            <person name="Rensing S.A."/>
            <person name="Terry A."/>
            <person name="Pangilinan J."/>
            <person name="Kapitonov V."/>
            <person name="Jurka J."/>
            <person name="Salamov A."/>
            <person name="Shapiro H."/>
            <person name="Schmutz J."/>
            <person name="Grimwood J."/>
            <person name="Lindquist E."/>
            <person name="Lucas S."/>
            <person name="Grigoriev I.V."/>
            <person name="Schmitt R."/>
            <person name="Kirk D."/>
            <person name="Rokhsar D.S."/>
        </authorList>
    </citation>
    <scope>NUCLEOTIDE SEQUENCE [LARGE SCALE GENOMIC DNA]</scope>
    <source>
        <strain evidence="6">f. Nagariensis / Eve</strain>
    </source>
</reference>
<dbReference type="RefSeq" id="XP_002957604.1">
    <property type="nucleotide sequence ID" value="XM_002957558.1"/>
</dbReference>
<dbReference type="InterPro" id="IPR045050">
    <property type="entry name" value="Synaptotagmin_plant"/>
</dbReference>
<feature type="region of interest" description="Disordered" evidence="2">
    <location>
        <begin position="468"/>
        <end position="526"/>
    </location>
</feature>
<dbReference type="InterPro" id="IPR000008">
    <property type="entry name" value="C2_dom"/>
</dbReference>
<evidence type="ECO:0000256" key="3">
    <source>
        <dbReference type="SAM" id="SignalP"/>
    </source>
</evidence>
<dbReference type="CDD" id="cd00030">
    <property type="entry name" value="C2"/>
    <property type="match status" value="1"/>
</dbReference>
<keyword evidence="3" id="KW-0732">Signal</keyword>
<keyword evidence="6" id="KW-1185">Reference proteome</keyword>
<organism evidence="6">
    <name type="scientific">Volvox carteri f. nagariensis</name>
    <dbReference type="NCBI Taxonomy" id="3068"/>
    <lineage>
        <taxon>Eukaryota</taxon>
        <taxon>Viridiplantae</taxon>
        <taxon>Chlorophyta</taxon>
        <taxon>core chlorophytes</taxon>
        <taxon>Chlorophyceae</taxon>
        <taxon>CS clade</taxon>
        <taxon>Chlamydomonadales</taxon>
        <taxon>Volvocaceae</taxon>
        <taxon>Volvox</taxon>
    </lineage>
</organism>
<feature type="chain" id="PRO_5012113072" description="C2 domain-containing protein" evidence="3">
    <location>
        <begin position="16"/>
        <end position="1044"/>
    </location>
</feature>
<dbReference type="AlphaFoldDB" id="D8UG17"/>
<feature type="compositionally biased region" description="Low complexity" evidence="2">
    <location>
        <begin position="644"/>
        <end position="660"/>
    </location>
</feature>
<dbReference type="PANTHER" id="PTHR10774:SF190">
    <property type="entry name" value="C2 CALCIUM_LIPID-BINDING ENDONUCLEASE_EXONUCLEASE_PHOSPHATASE-RELATED"/>
    <property type="match status" value="1"/>
</dbReference>
<feature type="coiled-coil region" evidence="1">
    <location>
        <begin position="785"/>
        <end position="812"/>
    </location>
</feature>
<dbReference type="Proteomes" id="UP000001058">
    <property type="component" value="Unassembled WGS sequence"/>
</dbReference>
<feature type="compositionally biased region" description="Low complexity" evidence="2">
    <location>
        <begin position="480"/>
        <end position="492"/>
    </location>
</feature>
<protein>
    <recommendedName>
        <fullName evidence="4">C2 domain-containing protein</fullName>
    </recommendedName>
</protein>
<sequence length="1044" mass="104558">MFCVAFGSLAGTAAGLLVSGLLGSESSTNQNQDDGSGGGSAATIAKQPQHRPWSSRIVDAAENLAQRLQPPPPPSAAAPPAAAAAAAAPSTAPPSTGIGAAAGGTRHAPSETIAFGPTTAPAAEATLPQPTPRLYEVEAPPPSSPAHAVAAAAGMPPRRTHGFDPLAVEYDIPAGGAAADLRNLQVTVEGQQVLPASLSGGAAAAAGIERLRAGAAAGVASAGAAAGIAAGLVEDVLCARGQRELLDLAPSWIGAPDFEKASALNQLLKLLWPQLAAAAEAAVREQVAAAAARVAAGGVPGLAELTLRRCTAGPAAPPQIGGVKATGGWAPPGGGGGAGGVTTAAAAAGGGSGGAVEELVVEFDIAWASELELELGVSFGFPGRSTVRHGGGGGGGGFLRRLPRLVLPPVLLSLSRLHLRASVRLVLGPLLPEPPYLAAVGVTLLHPPLLDASLGVGLDLWGGLTWQRRRRRRPPPPPAAAAAEAEGAEAAAKSTADGGEARDETTGASYSVHADADAGTGGDGRRTGDGGYGGGWTLDVLAVPVLGWALRGGVQRTMLYPRHVVVHLAGVEAEGGGGVRQLPPPGLLRLRLRRVEGLEAAAAAAERLDVYVMAQVRGGAVQRSPTRSGTNSFSWEQPSNDMRATAAATGRPTGDGSSSTLGGGGGDGGADGGYMLEMLVSDPSRQTLLLQVLRDREGWPSYDLAGGSGSGASGAAAAAVYGREGEGEGELYDDALHIGDEQAAAGLVVLEVSYIPLRHEDVSAPAVGGRKAAAAATSSEAAAVAAAAAAAAADLERQRRELSDAAATISGEVAGLIDPRVAITKAAAAATGASGGGGGAPAGLATGIPVRVEFGALWSGEFARAVRQSVGAEEKAVLTVRVMRLKMLAGGGNTGTAAGVDPFVELILLDSSGRVEAVRRTPVRYNSGPVAVWAEDPPLQFFGAVAGGELVVRSWDKTSRGWEALGKALTLVAQPRADELLGEVRLPLMAVAAAGRLQRRWLLQPAGSRTLLGAAEVELQLQWLPMPSGTTTTTTTTTTTAQHS</sequence>
<keyword evidence="1" id="KW-0175">Coiled coil</keyword>
<dbReference type="InterPro" id="IPR035892">
    <property type="entry name" value="C2_domain_sf"/>
</dbReference>
<feature type="region of interest" description="Disordered" evidence="2">
    <location>
        <begin position="26"/>
        <end position="53"/>
    </location>
</feature>